<feature type="transmembrane region" description="Helical" evidence="6">
    <location>
        <begin position="50"/>
        <end position="71"/>
    </location>
</feature>
<dbReference type="SMART" id="SM00450">
    <property type="entry name" value="RHOD"/>
    <property type="match status" value="1"/>
</dbReference>
<dbReference type="PANTHER" id="PTHR42709">
    <property type="entry name" value="ALKALINE PHOSPHATASE LIKE PROTEIN"/>
    <property type="match status" value="1"/>
</dbReference>
<dbReference type="PANTHER" id="PTHR42709:SF6">
    <property type="entry name" value="UNDECAPRENYL PHOSPHATE TRANSPORTER A"/>
    <property type="match status" value="1"/>
</dbReference>
<feature type="transmembrane region" description="Helical" evidence="6">
    <location>
        <begin position="172"/>
        <end position="194"/>
    </location>
</feature>
<dbReference type="EMBL" id="SMCS01000004">
    <property type="protein sequence ID" value="TCV93938.1"/>
    <property type="molecule type" value="Genomic_DNA"/>
</dbReference>
<dbReference type="Gene3D" id="3.40.250.10">
    <property type="entry name" value="Rhodanese-like domain"/>
    <property type="match status" value="1"/>
</dbReference>
<evidence type="ECO:0000256" key="6">
    <source>
        <dbReference type="SAM" id="Phobius"/>
    </source>
</evidence>
<gene>
    <name evidence="8" type="ORF">EC912_104134</name>
</gene>
<feature type="transmembrane region" description="Helical" evidence="6">
    <location>
        <begin position="139"/>
        <end position="160"/>
    </location>
</feature>
<evidence type="ECO:0000259" key="7">
    <source>
        <dbReference type="PROSITE" id="PS50206"/>
    </source>
</evidence>
<keyword evidence="3 6" id="KW-0812">Transmembrane</keyword>
<evidence type="ECO:0000313" key="8">
    <source>
        <dbReference type="EMBL" id="TCV93938.1"/>
    </source>
</evidence>
<evidence type="ECO:0000256" key="1">
    <source>
        <dbReference type="ARBA" id="ARBA00004651"/>
    </source>
</evidence>
<dbReference type="SUPFAM" id="SSF52821">
    <property type="entry name" value="Rhodanese/Cell cycle control phosphatase"/>
    <property type="match status" value="1"/>
</dbReference>
<feature type="transmembrane region" description="Helical" evidence="6">
    <location>
        <begin position="109"/>
        <end position="127"/>
    </location>
</feature>
<comment type="caution">
    <text evidence="8">The sequence shown here is derived from an EMBL/GenBank/DDBJ whole genome shotgun (WGS) entry which is preliminary data.</text>
</comment>
<dbReference type="GO" id="GO:0005886">
    <property type="term" value="C:plasma membrane"/>
    <property type="evidence" value="ECO:0007669"/>
    <property type="project" value="UniProtKB-SubCell"/>
</dbReference>
<reference evidence="8 9" key="1">
    <citation type="submission" date="2019-03" db="EMBL/GenBank/DDBJ databases">
        <title>Above-ground endophytic microbial communities from plants in different locations in the United States.</title>
        <authorList>
            <person name="Frank C."/>
        </authorList>
    </citation>
    <scope>NUCLEOTIDE SEQUENCE [LARGE SCALE GENOMIC DNA]</scope>
    <source>
        <strain evidence="8 9">LP_13_YM</strain>
    </source>
</reference>
<comment type="subcellular location">
    <subcellularLocation>
        <location evidence="1">Cell membrane</location>
        <topology evidence="1">Multi-pass membrane protein</topology>
    </subcellularLocation>
</comment>
<evidence type="ECO:0000256" key="5">
    <source>
        <dbReference type="ARBA" id="ARBA00023136"/>
    </source>
</evidence>
<dbReference type="RefSeq" id="WP_132144132.1">
    <property type="nucleotide sequence ID" value="NZ_SMCS01000004.1"/>
</dbReference>
<dbReference type="PROSITE" id="PS50206">
    <property type="entry name" value="RHODANESE_3"/>
    <property type="match status" value="1"/>
</dbReference>
<dbReference type="Pfam" id="PF09335">
    <property type="entry name" value="VTT_dom"/>
    <property type="match status" value="1"/>
</dbReference>
<keyword evidence="5 6" id="KW-0472">Membrane</keyword>
<organism evidence="8 9">
    <name type="scientific">Luteibacter rhizovicinus</name>
    <dbReference type="NCBI Taxonomy" id="242606"/>
    <lineage>
        <taxon>Bacteria</taxon>
        <taxon>Pseudomonadati</taxon>
        <taxon>Pseudomonadota</taxon>
        <taxon>Gammaproteobacteria</taxon>
        <taxon>Lysobacterales</taxon>
        <taxon>Rhodanobacteraceae</taxon>
        <taxon>Luteibacter</taxon>
    </lineage>
</organism>
<name>A0A4R3YQN8_9GAMM</name>
<dbReference type="OrthoDB" id="21108at2"/>
<dbReference type="InterPro" id="IPR051311">
    <property type="entry name" value="DedA_domain"/>
</dbReference>
<keyword evidence="2" id="KW-1003">Cell membrane</keyword>
<accession>A0A4R3YQN8</accession>
<evidence type="ECO:0000256" key="4">
    <source>
        <dbReference type="ARBA" id="ARBA00022989"/>
    </source>
</evidence>
<feature type="domain" description="Rhodanese" evidence="7">
    <location>
        <begin position="219"/>
        <end position="311"/>
    </location>
</feature>
<evidence type="ECO:0000313" key="9">
    <source>
        <dbReference type="Proteomes" id="UP000295645"/>
    </source>
</evidence>
<dbReference type="InterPro" id="IPR032816">
    <property type="entry name" value="VTT_dom"/>
</dbReference>
<dbReference type="InterPro" id="IPR036873">
    <property type="entry name" value="Rhodanese-like_dom_sf"/>
</dbReference>
<proteinExistence type="predicted"/>
<feature type="transmembrane region" description="Helical" evidence="6">
    <location>
        <begin position="12"/>
        <end position="38"/>
    </location>
</feature>
<dbReference type="Pfam" id="PF00581">
    <property type="entry name" value="Rhodanese"/>
    <property type="match status" value="1"/>
</dbReference>
<sequence length="316" mass="33901">MILSSNDWAGAAPIAAFVSVFAAAIGLPVPAMPALIVVGSTLVALHNPPLVLATFVGALAGAFAGDAVWFMTGRRYGYRVLDRLCKISLSPDTCVRRAGGFFEKRGVKLLLISRFVPGLSLVAIPIAGAADTRFSRFTLFDLIGAGLWISVGLTVGMVFYRQIDAVLALLRQFGMGMVAVAIAGLILWIAFRWARRTLLIMQLKKNRITVDELSILLANDPGALIVDVRAASVRKDDPYIIPGSRLFDLSTAEDELAALPRHMPLVIYCSCPNEVTAAKVAQRLTRLGFANVRPLTGGIGAWRQAGRDVEAIVATL</sequence>
<protein>
    <submittedName>
        <fullName evidence="8">Membrane protein DedA with SNARE-associated domain</fullName>
    </submittedName>
</protein>
<dbReference type="AlphaFoldDB" id="A0A4R3YQN8"/>
<keyword evidence="9" id="KW-1185">Reference proteome</keyword>
<keyword evidence="4 6" id="KW-1133">Transmembrane helix</keyword>
<dbReference type="Proteomes" id="UP000295645">
    <property type="component" value="Unassembled WGS sequence"/>
</dbReference>
<dbReference type="InterPro" id="IPR001763">
    <property type="entry name" value="Rhodanese-like_dom"/>
</dbReference>
<evidence type="ECO:0000256" key="2">
    <source>
        <dbReference type="ARBA" id="ARBA00022475"/>
    </source>
</evidence>
<evidence type="ECO:0000256" key="3">
    <source>
        <dbReference type="ARBA" id="ARBA00022692"/>
    </source>
</evidence>